<reference evidence="1 2" key="1">
    <citation type="submission" date="2019-07" db="EMBL/GenBank/DDBJ databases">
        <title>Microbispora hainanensis DSM 45428.</title>
        <authorList>
            <person name="Thawai C."/>
        </authorList>
    </citation>
    <scope>NUCLEOTIDE SEQUENCE [LARGE SCALE GENOMIC DNA]</scope>
    <source>
        <strain evidence="1 2">DSM 45428</strain>
    </source>
</reference>
<name>A0A544Z2N5_9ACTN</name>
<dbReference type="AlphaFoldDB" id="A0A544Z2N5"/>
<dbReference type="EMBL" id="VIRM01000004">
    <property type="protein sequence ID" value="TQS23275.1"/>
    <property type="molecule type" value="Genomic_DNA"/>
</dbReference>
<dbReference type="Proteomes" id="UP000316541">
    <property type="component" value="Unassembled WGS sequence"/>
</dbReference>
<evidence type="ECO:0000313" key="1">
    <source>
        <dbReference type="EMBL" id="TQS23275.1"/>
    </source>
</evidence>
<organism evidence="1 2">
    <name type="scientific">Microbispora hainanensis</name>
    <dbReference type="NCBI Taxonomy" id="568844"/>
    <lineage>
        <taxon>Bacteria</taxon>
        <taxon>Bacillati</taxon>
        <taxon>Actinomycetota</taxon>
        <taxon>Actinomycetes</taxon>
        <taxon>Streptosporangiales</taxon>
        <taxon>Streptosporangiaceae</taxon>
        <taxon>Microbispora</taxon>
    </lineage>
</organism>
<comment type="caution">
    <text evidence="1">The sequence shown here is derived from an EMBL/GenBank/DDBJ whole genome shotgun (WGS) entry which is preliminary data.</text>
</comment>
<gene>
    <name evidence="1" type="ORF">FLX08_05230</name>
</gene>
<dbReference type="RefSeq" id="WP_142617032.1">
    <property type="nucleotide sequence ID" value="NZ_VIRM01000004.1"/>
</dbReference>
<accession>A0A544Z2N5</accession>
<protein>
    <submittedName>
        <fullName evidence="1">Uncharacterized protein</fullName>
    </submittedName>
</protein>
<proteinExistence type="predicted"/>
<sequence>MTTQFGKDNLDLAASAEAVADSAPTGSLRHAAAKSVAITFATTRDAAQARSTLNGISPDDVRQAALELFDELSARAD</sequence>
<evidence type="ECO:0000313" key="2">
    <source>
        <dbReference type="Proteomes" id="UP000316541"/>
    </source>
</evidence>